<dbReference type="InterPro" id="IPR019193">
    <property type="entry name" value="UBQ-conj_enz_E2-bd_prot"/>
</dbReference>
<dbReference type="GO" id="GO:0031624">
    <property type="term" value="F:ubiquitin conjugating enzyme binding"/>
    <property type="evidence" value="ECO:0007669"/>
    <property type="project" value="TreeGrafter"/>
</dbReference>
<evidence type="ECO:0000256" key="1">
    <source>
        <dbReference type="SAM" id="MobiDB-lite"/>
    </source>
</evidence>
<dbReference type="GO" id="GO:0051865">
    <property type="term" value="P:protein autoubiquitination"/>
    <property type="evidence" value="ECO:0007669"/>
    <property type="project" value="TreeGrafter"/>
</dbReference>
<protein>
    <submittedName>
        <fullName evidence="2">HECT-like ubiquitin-conjugating enzyme-binding-domain-containing protein</fullName>
    </submittedName>
</protein>
<dbReference type="EMBL" id="MU001674">
    <property type="protein sequence ID" value="KAF2459792.1"/>
    <property type="molecule type" value="Genomic_DNA"/>
</dbReference>
<sequence length="519" mass="55551">MAASPRQTPAPRPEPDAPPPDRSIAIYAEHLLHTRTISVHAAFAPLAAAPPALGAALAPDRLALLVRRGDQRAALALAAPVAAPAPAPAGPLDLPLPRGAARAGAFALRLRVGAAAAGVAAEDARENVVPWSGAALAAAAGGGEEGAGRDVAACVRCGGCRGGVLRAEKARAWRDLPREDWAEMMEFWHCHKPGGGGEGEGGEAKGYAAGGRVRALEGVVGVAKAYFLVEEEACVNVELPIVLFVQGGEKEVDACYMPDGCILGRFALVRTPDSPAFHHGTRKVQEPATSVGRLVCASCGGTLGSVDVRAEGWRIYKWNLELYDTPDRRKDVPWHHFHPVSKWIVSELLAISESQGVRKFIVSVDEDDVRSKKSEDNEDTGDGTDDVDSKGDDNDKHSPLLLWLFTPDMYYSLSKPFTSPTRAAKIFWKVHEQGHGPAALGENSDEPSSASPKPSSAPLLSSSSLSTEELVFPERLFSRLRPVLEEGTRKLPEMARKFGEWNVALVERFTNKDCDFYSA</sequence>
<dbReference type="GO" id="GO:0005634">
    <property type="term" value="C:nucleus"/>
    <property type="evidence" value="ECO:0007669"/>
    <property type="project" value="TreeGrafter"/>
</dbReference>
<feature type="region of interest" description="Disordered" evidence="1">
    <location>
        <begin position="368"/>
        <end position="393"/>
    </location>
</feature>
<gene>
    <name evidence="2" type="ORF">BDY21DRAFT_407525</name>
</gene>
<dbReference type="Proteomes" id="UP000799766">
    <property type="component" value="Unassembled WGS sequence"/>
</dbReference>
<dbReference type="PANTHER" id="PTHR31531:SF2">
    <property type="entry name" value="E3 UBIQUITIN-PROTEIN LIGASE E3D"/>
    <property type="match status" value="1"/>
</dbReference>
<dbReference type="GO" id="GO:0061630">
    <property type="term" value="F:ubiquitin protein ligase activity"/>
    <property type="evidence" value="ECO:0007669"/>
    <property type="project" value="TreeGrafter"/>
</dbReference>
<feature type="compositionally biased region" description="Acidic residues" evidence="1">
    <location>
        <begin position="376"/>
        <end position="386"/>
    </location>
</feature>
<dbReference type="GO" id="GO:0006513">
    <property type="term" value="P:protein monoubiquitination"/>
    <property type="evidence" value="ECO:0007669"/>
    <property type="project" value="TreeGrafter"/>
</dbReference>
<reference evidence="2" key="1">
    <citation type="journal article" date="2020" name="Stud. Mycol.">
        <title>101 Dothideomycetes genomes: a test case for predicting lifestyles and emergence of pathogens.</title>
        <authorList>
            <person name="Haridas S."/>
            <person name="Albert R."/>
            <person name="Binder M."/>
            <person name="Bloem J."/>
            <person name="Labutti K."/>
            <person name="Salamov A."/>
            <person name="Andreopoulos B."/>
            <person name="Baker S."/>
            <person name="Barry K."/>
            <person name="Bills G."/>
            <person name="Bluhm B."/>
            <person name="Cannon C."/>
            <person name="Castanera R."/>
            <person name="Culley D."/>
            <person name="Daum C."/>
            <person name="Ezra D."/>
            <person name="Gonzalez J."/>
            <person name="Henrissat B."/>
            <person name="Kuo A."/>
            <person name="Liang C."/>
            <person name="Lipzen A."/>
            <person name="Lutzoni F."/>
            <person name="Magnuson J."/>
            <person name="Mondo S."/>
            <person name="Nolan M."/>
            <person name="Ohm R."/>
            <person name="Pangilinan J."/>
            <person name="Park H.-J."/>
            <person name="Ramirez L."/>
            <person name="Alfaro M."/>
            <person name="Sun H."/>
            <person name="Tritt A."/>
            <person name="Yoshinaga Y."/>
            <person name="Zwiers L.-H."/>
            <person name="Turgeon B."/>
            <person name="Goodwin S."/>
            <person name="Spatafora J."/>
            <person name="Crous P."/>
            <person name="Grigoriev I."/>
        </authorList>
    </citation>
    <scope>NUCLEOTIDE SEQUENCE</scope>
    <source>
        <strain evidence="2">ATCC 16933</strain>
    </source>
</reference>
<keyword evidence="3" id="KW-1185">Reference proteome</keyword>
<feature type="compositionally biased region" description="Low complexity" evidence="1">
    <location>
        <begin position="447"/>
        <end position="464"/>
    </location>
</feature>
<dbReference type="GO" id="GO:0000209">
    <property type="term" value="P:protein polyubiquitination"/>
    <property type="evidence" value="ECO:0007669"/>
    <property type="project" value="TreeGrafter"/>
</dbReference>
<organism evidence="2 3">
    <name type="scientific">Lineolata rhizophorae</name>
    <dbReference type="NCBI Taxonomy" id="578093"/>
    <lineage>
        <taxon>Eukaryota</taxon>
        <taxon>Fungi</taxon>
        <taxon>Dikarya</taxon>
        <taxon>Ascomycota</taxon>
        <taxon>Pezizomycotina</taxon>
        <taxon>Dothideomycetes</taxon>
        <taxon>Dothideomycetes incertae sedis</taxon>
        <taxon>Lineolatales</taxon>
        <taxon>Lineolataceae</taxon>
        <taxon>Lineolata</taxon>
    </lineage>
</organism>
<dbReference type="GO" id="GO:0005829">
    <property type="term" value="C:cytosol"/>
    <property type="evidence" value="ECO:0007669"/>
    <property type="project" value="TreeGrafter"/>
</dbReference>
<dbReference type="AlphaFoldDB" id="A0A6A6P7R0"/>
<dbReference type="Pfam" id="PF09814">
    <property type="entry name" value="HECT_2"/>
    <property type="match status" value="1"/>
</dbReference>
<accession>A0A6A6P7R0</accession>
<feature type="region of interest" description="Disordered" evidence="1">
    <location>
        <begin position="1"/>
        <end position="22"/>
    </location>
</feature>
<evidence type="ECO:0000313" key="2">
    <source>
        <dbReference type="EMBL" id="KAF2459792.1"/>
    </source>
</evidence>
<dbReference type="GO" id="GO:0000151">
    <property type="term" value="C:ubiquitin ligase complex"/>
    <property type="evidence" value="ECO:0007669"/>
    <property type="project" value="TreeGrafter"/>
</dbReference>
<evidence type="ECO:0000313" key="3">
    <source>
        <dbReference type="Proteomes" id="UP000799766"/>
    </source>
</evidence>
<feature type="compositionally biased region" description="Pro residues" evidence="1">
    <location>
        <begin position="8"/>
        <end position="21"/>
    </location>
</feature>
<name>A0A6A6P7R0_9PEZI</name>
<dbReference type="OrthoDB" id="66510at2759"/>
<feature type="region of interest" description="Disordered" evidence="1">
    <location>
        <begin position="436"/>
        <end position="464"/>
    </location>
</feature>
<dbReference type="PANTHER" id="PTHR31531">
    <property type="entry name" value="E3 UBIQUITIN-PROTEIN LIGASE E3D FAMILY MEMBER"/>
    <property type="match status" value="1"/>
</dbReference>
<dbReference type="GO" id="GO:0043161">
    <property type="term" value="P:proteasome-mediated ubiquitin-dependent protein catabolic process"/>
    <property type="evidence" value="ECO:0007669"/>
    <property type="project" value="TreeGrafter"/>
</dbReference>
<proteinExistence type="predicted"/>
<dbReference type="GO" id="GO:0030332">
    <property type="term" value="F:cyclin binding"/>
    <property type="evidence" value="ECO:0007669"/>
    <property type="project" value="TreeGrafter"/>
</dbReference>